<evidence type="ECO:0000313" key="1">
    <source>
        <dbReference type="EMBL" id="MBJ7542354.1"/>
    </source>
</evidence>
<accession>A0A8I1GCH1</accession>
<dbReference type="Proteomes" id="UP000623250">
    <property type="component" value="Unassembled WGS sequence"/>
</dbReference>
<dbReference type="EMBL" id="JAEMUK010000005">
    <property type="protein sequence ID" value="MBJ7542354.1"/>
    <property type="molecule type" value="Genomic_DNA"/>
</dbReference>
<dbReference type="AlphaFoldDB" id="A0A8I1GCH1"/>
<organism evidence="1 2">
    <name type="scientific">Rhodomicrobium udaipurense</name>
    <dbReference type="NCBI Taxonomy" id="1202716"/>
    <lineage>
        <taxon>Bacteria</taxon>
        <taxon>Pseudomonadati</taxon>
        <taxon>Pseudomonadota</taxon>
        <taxon>Alphaproteobacteria</taxon>
        <taxon>Hyphomicrobiales</taxon>
        <taxon>Hyphomicrobiaceae</taxon>
        <taxon>Rhodomicrobium</taxon>
    </lineage>
</organism>
<gene>
    <name evidence="1" type="ORF">JDN41_02150</name>
</gene>
<proteinExistence type="predicted"/>
<reference evidence="1 2" key="1">
    <citation type="submission" date="2020-12" db="EMBL/GenBank/DDBJ databases">
        <title>Revised draft genomes of Rhodomicrobium vannielii ATCC 17100 and Rhodomicrobium udaipurense JA643.</title>
        <authorList>
            <person name="Conners E.M."/>
            <person name="Davenport E.J."/>
            <person name="Bose A."/>
        </authorList>
    </citation>
    <scope>NUCLEOTIDE SEQUENCE [LARGE SCALE GENOMIC DNA]</scope>
    <source>
        <strain evidence="1 2">JA643</strain>
    </source>
</reference>
<name>A0A8I1GCH1_9HYPH</name>
<comment type="caution">
    <text evidence="1">The sequence shown here is derived from an EMBL/GenBank/DDBJ whole genome shotgun (WGS) entry which is preliminary data.</text>
</comment>
<keyword evidence="2" id="KW-1185">Reference proteome</keyword>
<dbReference type="RefSeq" id="WP_199502266.1">
    <property type="nucleotide sequence ID" value="NZ_JAEMUK010000005.1"/>
</dbReference>
<evidence type="ECO:0000313" key="2">
    <source>
        <dbReference type="Proteomes" id="UP000623250"/>
    </source>
</evidence>
<protein>
    <submittedName>
        <fullName evidence="1">Uncharacterized protein</fullName>
    </submittedName>
</protein>
<sequence length="221" mass="24816">MRLSTGWSFHARPFRGICACDDGRPFACTFEREGAPELHFADFKGEPPRKNSVWLCHAYGCQQKTKVTFGGEIAALMAKTKKADTPHEERRAIAYATAYMYVWTGNLVGTIKDRPGMDYEASGDPTQMDCVDHSTNTTSFLLVLQKNGLLKHHTVGRPFAKGNILQGPGHWPHWTAVLTQNDTKVRWAVDSWVYAIGENPIVIEADKWYNVDLNNMPRGTT</sequence>